<dbReference type="InterPro" id="IPR049975">
    <property type="entry name" value="SAV_915-like_dom"/>
</dbReference>
<comment type="caution">
    <text evidence="2">The sequence shown here is derived from an EMBL/GenBank/DDBJ whole genome shotgun (WGS) entry which is preliminary data.</text>
</comment>
<protein>
    <recommendedName>
        <fullName evidence="4">SseB protein N-terminal domain-containing protein</fullName>
    </recommendedName>
</protein>
<keyword evidence="3" id="KW-1185">Reference proteome</keyword>
<dbReference type="EMBL" id="MVFC01000061">
    <property type="protein sequence ID" value="OON71368.1"/>
    <property type="molecule type" value="Genomic_DNA"/>
</dbReference>
<reference evidence="2 3" key="1">
    <citation type="submission" date="2017-02" db="EMBL/GenBank/DDBJ databases">
        <title>Draft Genome Sequence of Streptomyces tsukubaensis F601, a Producer of the immunosuppressant tacrolimus FK506.</title>
        <authorList>
            <person name="Zong G."/>
            <person name="Zhong C."/>
            <person name="Fu J."/>
            <person name="Qin R."/>
            <person name="Cao G."/>
        </authorList>
    </citation>
    <scope>NUCLEOTIDE SEQUENCE [LARGE SCALE GENOMIC DNA]</scope>
    <source>
        <strain evidence="2 3">F601</strain>
    </source>
</reference>
<dbReference type="RefSeq" id="WP_370623079.1">
    <property type="nucleotide sequence ID" value="NZ_CP045178.1"/>
</dbReference>
<name>A0A1V3ZY89_9ACTN</name>
<feature type="compositionally biased region" description="Acidic residues" evidence="1">
    <location>
        <begin position="1"/>
        <end position="10"/>
    </location>
</feature>
<feature type="compositionally biased region" description="Basic and acidic residues" evidence="1">
    <location>
        <begin position="33"/>
        <end position="57"/>
    </location>
</feature>
<dbReference type="NCBIfam" id="NF042914">
    <property type="entry name" value="SAV915_dom"/>
    <property type="match status" value="1"/>
</dbReference>
<dbReference type="Proteomes" id="UP000190539">
    <property type="component" value="Unassembled WGS sequence"/>
</dbReference>
<feature type="region of interest" description="Disordered" evidence="1">
    <location>
        <begin position="156"/>
        <end position="208"/>
    </location>
</feature>
<dbReference type="AlphaFoldDB" id="A0A1V3ZY89"/>
<evidence type="ECO:0000256" key="1">
    <source>
        <dbReference type="SAM" id="MobiDB-lite"/>
    </source>
</evidence>
<evidence type="ECO:0000313" key="3">
    <source>
        <dbReference type="Proteomes" id="UP000190539"/>
    </source>
</evidence>
<feature type="region of interest" description="Disordered" evidence="1">
    <location>
        <begin position="1"/>
        <end position="61"/>
    </location>
</feature>
<gene>
    <name evidence="2" type="ORF">B1H18_34220</name>
</gene>
<proteinExistence type="predicted"/>
<sequence>MEQEQEQEQEQELKSKLKTKPQSKPQRAGRQKQKQEPKSKPRPARNADDPEPAERTRPSATLYVPVWPGTLGCRIRLFRTPVGDRTAVAFTSERTLVAALGACHPWVTLGEPAVHALTDPLGVTGLTLDPQFAAPAVTTSTGGRALVRADRARVRADGTPRCPVREGPVPGGPVRPAPVGAERVPGAGPWSAKPPRGAAPFASTRLAG</sequence>
<feature type="compositionally biased region" description="Basic residues" evidence="1">
    <location>
        <begin position="16"/>
        <end position="32"/>
    </location>
</feature>
<accession>A0A1V3ZY89</accession>
<evidence type="ECO:0008006" key="4">
    <source>
        <dbReference type="Google" id="ProtNLM"/>
    </source>
</evidence>
<organism evidence="2 3">
    <name type="scientific">Streptomyces tsukubensis</name>
    <dbReference type="NCBI Taxonomy" id="83656"/>
    <lineage>
        <taxon>Bacteria</taxon>
        <taxon>Bacillati</taxon>
        <taxon>Actinomycetota</taxon>
        <taxon>Actinomycetes</taxon>
        <taxon>Kitasatosporales</taxon>
        <taxon>Streptomycetaceae</taxon>
        <taxon>Streptomyces</taxon>
    </lineage>
</organism>
<evidence type="ECO:0000313" key="2">
    <source>
        <dbReference type="EMBL" id="OON71368.1"/>
    </source>
</evidence>